<sequence length="454" mass="50595">MASCRFFWTGSTHQRRQPPCFVNPPSAHQTTFAGTVMSSPSRTSSRSNSPATAPPSSTPPSSTPPSSIPPSTVASSRASTPASNLKRAHSESPVLVKPKRPRVSTPELEAIELQFDIYSLDPDDYYSDMLAGAQGTMRVADAMLREMSDEKKEYTRELECLGFCGLALEVIESKLLPNSPQQQVAALVGKWIAKETRCFAHKIVTVDDLMHGCITRDHKAEKTTQRATKVLDIHLEAVVQQLYSKSQELSDKTEQLLVAREETNQSRIAIAAAIQMAYAIYSDVGAREAVGETFSRDYAAQVAMAERDTARQQRVALSACEKVRLAKKATKATRRSRLMAPWSPRTRARRFLLRTIIDKEKACYRAAWALIRRHINMQVALLHISVKTQRRHMALHKKMARIADRRLVLELVEGFLVDEAAALMETHADSVVEWIRGTARLEVAVSGFSVELHE</sequence>
<evidence type="ECO:0000313" key="2">
    <source>
        <dbReference type="EMBL" id="GAT48009.1"/>
    </source>
</evidence>
<feature type="compositionally biased region" description="Pro residues" evidence="1">
    <location>
        <begin position="52"/>
        <end position="68"/>
    </location>
</feature>
<gene>
    <name evidence="2" type="ORF">MCHLO_05445</name>
</gene>
<feature type="region of interest" description="Disordered" evidence="1">
    <location>
        <begin position="1"/>
        <end position="103"/>
    </location>
</feature>
<evidence type="ECO:0000313" key="3">
    <source>
        <dbReference type="Proteomes" id="UP000815677"/>
    </source>
</evidence>
<dbReference type="Proteomes" id="UP000815677">
    <property type="component" value="Unassembled WGS sequence"/>
</dbReference>
<feature type="compositionally biased region" description="Low complexity" evidence="1">
    <location>
        <begin position="38"/>
        <end position="51"/>
    </location>
</feature>
<feature type="compositionally biased region" description="Polar residues" evidence="1">
    <location>
        <begin position="26"/>
        <end position="37"/>
    </location>
</feature>
<name>A0ABQ0LBY1_MYCCL</name>
<organism evidence="2 3">
    <name type="scientific">Mycena chlorophos</name>
    <name type="common">Agaric fungus</name>
    <name type="synonym">Agaricus chlorophos</name>
    <dbReference type="NCBI Taxonomy" id="658473"/>
    <lineage>
        <taxon>Eukaryota</taxon>
        <taxon>Fungi</taxon>
        <taxon>Dikarya</taxon>
        <taxon>Basidiomycota</taxon>
        <taxon>Agaricomycotina</taxon>
        <taxon>Agaricomycetes</taxon>
        <taxon>Agaricomycetidae</taxon>
        <taxon>Agaricales</taxon>
        <taxon>Marasmiineae</taxon>
        <taxon>Mycenaceae</taxon>
        <taxon>Mycena</taxon>
    </lineage>
</organism>
<protein>
    <submittedName>
        <fullName evidence="2">Uncharacterized protein</fullName>
    </submittedName>
</protein>
<reference evidence="2" key="1">
    <citation type="submission" date="2014-09" db="EMBL/GenBank/DDBJ databases">
        <title>Genome sequence of the luminous mushroom Mycena chlorophos for searching fungal bioluminescence genes.</title>
        <authorList>
            <person name="Tanaka Y."/>
            <person name="Kasuga D."/>
            <person name="Oba Y."/>
            <person name="Hase S."/>
            <person name="Sato K."/>
            <person name="Oba Y."/>
            <person name="Sakakibara Y."/>
        </authorList>
    </citation>
    <scope>NUCLEOTIDE SEQUENCE</scope>
</reference>
<keyword evidence="3" id="KW-1185">Reference proteome</keyword>
<dbReference type="EMBL" id="DF844101">
    <property type="protein sequence ID" value="GAT48009.1"/>
    <property type="molecule type" value="Genomic_DNA"/>
</dbReference>
<evidence type="ECO:0000256" key="1">
    <source>
        <dbReference type="SAM" id="MobiDB-lite"/>
    </source>
</evidence>
<proteinExistence type="predicted"/>
<accession>A0ABQ0LBY1</accession>